<dbReference type="SUPFAM" id="SSF51197">
    <property type="entry name" value="Clavaminate synthase-like"/>
    <property type="match status" value="1"/>
</dbReference>
<feature type="domain" description="Fe2OG dioxygenase" evidence="6">
    <location>
        <begin position="204"/>
        <end position="309"/>
    </location>
</feature>
<evidence type="ECO:0000259" key="6">
    <source>
        <dbReference type="PROSITE" id="PS51471"/>
    </source>
</evidence>
<dbReference type="Gene3D" id="2.60.120.330">
    <property type="entry name" value="B-lactam Antibiotic, Isopenicillin N Synthase, Chain"/>
    <property type="match status" value="1"/>
</dbReference>
<dbReference type="PANTHER" id="PTHR10209:SF867">
    <property type="entry name" value="2-OXOGLUTARATE (2OG) AND FE(II)-DEPENDENT OXYGENASE SUPERFAMILY PROTEIN"/>
    <property type="match status" value="1"/>
</dbReference>
<evidence type="ECO:0000256" key="2">
    <source>
        <dbReference type="ARBA" id="ARBA00022723"/>
    </source>
</evidence>
<dbReference type="AlphaFoldDB" id="A0AAV5J1E4"/>
<evidence type="ECO:0000256" key="4">
    <source>
        <dbReference type="ARBA" id="ARBA00023004"/>
    </source>
</evidence>
<evidence type="ECO:0000256" key="3">
    <source>
        <dbReference type="ARBA" id="ARBA00023002"/>
    </source>
</evidence>
<keyword evidence="3 5" id="KW-0560">Oxidoreductase</keyword>
<dbReference type="InterPro" id="IPR027443">
    <property type="entry name" value="IPNS-like_sf"/>
</dbReference>
<comment type="similarity">
    <text evidence="1 5">Belongs to the iron/ascorbate-dependent oxidoreductase family.</text>
</comment>
<dbReference type="Pfam" id="PF14226">
    <property type="entry name" value="DIOX_N"/>
    <property type="match status" value="1"/>
</dbReference>
<dbReference type="InterPro" id="IPR005123">
    <property type="entry name" value="Oxoglu/Fe-dep_dioxygenase_dom"/>
</dbReference>
<dbReference type="GO" id="GO:0051213">
    <property type="term" value="F:dioxygenase activity"/>
    <property type="evidence" value="ECO:0007669"/>
    <property type="project" value="UniProtKB-ARBA"/>
</dbReference>
<name>A0AAV5J1E4_9ROSI</name>
<dbReference type="Proteomes" id="UP001054252">
    <property type="component" value="Unassembled WGS sequence"/>
</dbReference>
<dbReference type="InterPro" id="IPR044861">
    <property type="entry name" value="IPNS-like_FE2OG_OXY"/>
</dbReference>
<dbReference type="EMBL" id="BPVZ01000025">
    <property type="protein sequence ID" value="GKV06700.1"/>
    <property type="molecule type" value="Genomic_DNA"/>
</dbReference>
<dbReference type="FunFam" id="2.60.120.330:FF:000006">
    <property type="entry name" value="2-oxoglutarate-Fe(II) type oxidoreductase hxnY"/>
    <property type="match status" value="1"/>
</dbReference>
<dbReference type="GO" id="GO:0046872">
    <property type="term" value="F:metal ion binding"/>
    <property type="evidence" value="ECO:0007669"/>
    <property type="project" value="UniProtKB-KW"/>
</dbReference>
<keyword evidence="2 5" id="KW-0479">Metal-binding</keyword>
<dbReference type="PROSITE" id="PS51471">
    <property type="entry name" value="FE2OG_OXY"/>
    <property type="match status" value="1"/>
</dbReference>
<dbReference type="PRINTS" id="PR00682">
    <property type="entry name" value="IPNSYNTHASE"/>
</dbReference>
<proteinExistence type="inferred from homology"/>
<dbReference type="InterPro" id="IPR026992">
    <property type="entry name" value="DIOX_N"/>
</dbReference>
<evidence type="ECO:0000256" key="1">
    <source>
        <dbReference type="ARBA" id="ARBA00008056"/>
    </source>
</evidence>
<gene>
    <name evidence="7" type="ORF">SLEP1_g18555</name>
</gene>
<reference evidence="7 8" key="1">
    <citation type="journal article" date="2021" name="Commun. Biol.">
        <title>The genome of Shorea leprosula (Dipterocarpaceae) highlights the ecological relevance of drought in aseasonal tropical rainforests.</title>
        <authorList>
            <person name="Ng K.K.S."/>
            <person name="Kobayashi M.J."/>
            <person name="Fawcett J.A."/>
            <person name="Hatakeyama M."/>
            <person name="Paape T."/>
            <person name="Ng C.H."/>
            <person name="Ang C.C."/>
            <person name="Tnah L.H."/>
            <person name="Lee C.T."/>
            <person name="Nishiyama T."/>
            <person name="Sese J."/>
            <person name="O'Brien M.J."/>
            <person name="Copetti D."/>
            <person name="Mohd Noor M.I."/>
            <person name="Ong R.C."/>
            <person name="Putra M."/>
            <person name="Sireger I.Z."/>
            <person name="Indrioko S."/>
            <person name="Kosugi Y."/>
            <person name="Izuno A."/>
            <person name="Isagi Y."/>
            <person name="Lee S.L."/>
            <person name="Shimizu K.K."/>
        </authorList>
    </citation>
    <scope>NUCLEOTIDE SEQUENCE [LARGE SCALE GENOMIC DNA]</scope>
    <source>
        <strain evidence="7">214</strain>
    </source>
</reference>
<keyword evidence="8" id="KW-1185">Reference proteome</keyword>
<evidence type="ECO:0000313" key="7">
    <source>
        <dbReference type="EMBL" id="GKV06700.1"/>
    </source>
</evidence>
<comment type="caution">
    <text evidence="7">The sequence shown here is derived from an EMBL/GenBank/DDBJ whole genome shotgun (WGS) entry which is preliminary data.</text>
</comment>
<evidence type="ECO:0000313" key="8">
    <source>
        <dbReference type="Proteomes" id="UP001054252"/>
    </source>
</evidence>
<accession>A0AAV5J1E4</accession>
<sequence>MENNRSQNGGGAHPAPAPIKISSLNCIDLSNPDIQQTVSSLKQACLDCGFFYVVNHGISQEFMDEVFAQSKRFFQLPLNAKMKLLRNEKHRGYTPILDELLDPENQKHVGDYKEGYYIGVEVPEDDPDAEKPFYGPNVWPSEGSFVTFLLQQIMLLDILPGWRQTMGKFHHEALEVAKSVARIIALALDLNADFFDKPEMLGKPIATLRLLHYGGQISDPSNGLYGAGAHSDYGLITLLTTDDVMGLQICKDKDAKPQIWEFVAPLKGAFIVNLGDMLERWSNCIFKSTLHRVLGNGQDRYSIAYFVEPSHDCLVECLPTCKSEINPPKFPPIKCATYLSQRYRDTHADLNVYSEHQT</sequence>
<organism evidence="7 8">
    <name type="scientific">Rubroshorea leprosula</name>
    <dbReference type="NCBI Taxonomy" id="152421"/>
    <lineage>
        <taxon>Eukaryota</taxon>
        <taxon>Viridiplantae</taxon>
        <taxon>Streptophyta</taxon>
        <taxon>Embryophyta</taxon>
        <taxon>Tracheophyta</taxon>
        <taxon>Spermatophyta</taxon>
        <taxon>Magnoliopsida</taxon>
        <taxon>eudicotyledons</taxon>
        <taxon>Gunneridae</taxon>
        <taxon>Pentapetalae</taxon>
        <taxon>rosids</taxon>
        <taxon>malvids</taxon>
        <taxon>Malvales</taxon>
        <taxon>Dipterocarpaceae</taxon>
        <taxon>Rubroshorea</taxon>
    </lineage>
</organism>
<keyword evidence="4 5" id="KW-0408">Iron</keyword>
<dbReference type="Pfam" id="PF03171">
    <property type="entry name" value="2OG-FeII_Oxy"/>
    <property type="match status" value="1"/>
</dbReference>
<protein>
    <recommendedName>
        <fullName evidence="6">Fe2OG dioxygenase domain-containing protein</fullName>
    </recommendedName>
</protein>
<evidence type="ECO:0000256" key="5">
    <source>
        <dbReference type="RuleBase" id="RU003682"/>
    </source>
</evidence>
<dbReference type="PANTHER" id="PTHR10209">
    <property type="entry name" value="OXIDOREDUCTASE, 2OG-FE II OXYGENASE FAMILY PROTEIN"/>
    <property type="match status" value="1"/>
</dbReference>